<evidence type="ECO:0000256" key="3">
    <source>
        <dbReference type="ARBA" id="ARBA00011950"/>
    </source>
</evidence>
<accession>A0A2U2MZA9</accession>
<dbReference type="EC" id="2.8.1.12" evidence="3"/>
<evidence type="ECO:0000256" key="4">
    <source>
        <dbReference type="ARBA" id="ARBA00013858"/>
    </source>
</evidence>
<gene>
    <name evidence="12" type="ORF">DEM34_12945</name>
</gene>
<evidence type="ECO:0000256" key="11">
    <source>
        <dbReference type="ARBA" id="ARBA00049878"/>
    </source>
</evidence>
<evidence type="ECO:0000256" key="10">
    <source>
        <dbReference type="ARBA" id="ARBA00032474"/>
    </source>
</evidence>
<dbReference type="AlphaFoldDB" id="A0A2U2MZA9"/>
<proteinExistence type="inferred from homology"/>
<evidence type="ECO:0000313" key="12">
    <source>
        <dbReference type="EMBL" id="PWG62210.1"/>
    </source>
</evidence>
<dbReference type="InterPro" id="IPR036563">
    <property type="entry name" value="MoaE_sf"/>
</dbReference>
<evidence type="ECO:0000256" key="2">
    <source>
        <dbReference type="ARBA" id="ARBA00005426"/>
    </source>
</evidence>
<dbReference type="GO" id="GO:0030366">
    <property type="term" value="F:molybdopterin synthase activity"/>
    <property type="evidence" value="ECO:0007669"/>
    <property type="project" value="UniProtKB-EC"/>
</dbReference>
<dbReference type="RefSeq" id="WP_109679244.1">
    <property type="nucleotide sequence ID" value="NZ_CP086615.1"/>
</dbReference>
<evidence type="ECO:0000313" key="13">
    <source>
        <dbReference type="Proteomes" id="UP000245474"/>
    </source>
</evidence>
<evidence type="ECO:0000256" key="1">
    <source>
        <dbReference type="ARBA" id="ARBA00005046"/>
    </source>
</evidence>
<organism evidence="12 13">
    <name type="scientific">Sediminicurvatus halobius</name>
    <dbReference type="NCBI Taxonomy" id="2182432"/>
    <lineage>
        <taxon>Bacteria</taxon>
        <taxon>Pseudomonadati</taxon>
        <taxon>Pseudomonadota</taxon>
        <taxon>Gammaproteobacteria</taxon>
        <taxon>Chromatiales</taxon>
        <taxon>Ectothiorhodospiraceae</taxon>
        <taxon>Sediminicurvatus</taxon>
    </lineage>
</organism>
<dbReference type="PANTHER" id="PTHR23404">
    <property type="entry name" value="MOLYBDOPTERIN SYNTHASE RELATED"/>
    <property type="match status" value="1"/>
</dbReference>
<comment type="caution">
    <text evidence="12">The sequence shown here is derived from an EMBL/GenBank/DDBJ whole genome shotgun (WGS) entry which is preliminary data.</text>
</comment>
<dbReference type="GO" id="GO:0006777">
    <property type="term" value="P:Mo-molybdopterin cofactor biosynthetic process"/>
    <property type="evidence" value="ECO:0007669"/>
    <property type="project" value="UniProtKB-KW"/>
</dbReference>
<reference evidence="12 13" key="1">
    <citation type="submission" date="2018-05" db="EMBL/GenBank/DDBJ databases">
        <title>Spiribacter halobius sp. nov., a moderately halophilic bacterium isolated from marine solar saltern.</title>
        <authorList>
            <person name="Zheng W.-S."/>
            <person name="Lu D.-C."/>
            <person name="Du Z.-J."/>
        </authorList>
    </citation>
    <scope>NUCLEOTIDE SEQUENCE [LARGE SCALE GENOMIC DNA]</scope>
    <source>
        <strain evidence="12 13">E85</strain>
    </source>
</reference>
<dbReference type="Gene3D" id="3.90.1170.40">
    <property type="entry name" value="Molybdopterin biosynthesis MoaE subunit"/>
    <property type="match status" value="1"/>
</dbReference>
<comment type="subunit">
    <text evidence="6">Heterotetramer of 2 MoaD subunits and 2 MoaE subunits. Also stable as homodimer. The enzyme changes between these two forms during catalysis.</text>
</comment>
<protein>
    <recommendedName>
        <fullName evidence="4">Molybdopterin synthase catalytic subunit</fullName>
        <ecNumber evidence="3">2.8.1.12</ecNumber>
    </recommendedName>
    <alternativeName>
        <fullName evidence="9">MPT synthase subunit 2</fullName>
    </alternativeName>
    <alternativeName>
        <fullName evidence="7">Molybdenum cofactor biosynthesis protein E</fullName>
    </alternativeName>
    <alternativeName>
        <fullName evidence="8">Molybdopterin-converting factor large subunit</fullName>
    </alternativeName>
    <alternativeName>
        <fullName evidence="10">Molybdopterin-converting factor subunit 2</fullName>
    </alternativeName>
</protein>
<dbReference type="InterPro" id="IPR003448">
    <property type="entry name" value="Mopterin_biosynth_MoaE"/>
</dbReference>
<evidence type="ECO:0000256" key="9">
    <source>
        <dbReference type="ARBA" id="ARBA00030781"/>
    </source>
</evidence>
<evidence type="ECO:0000256" key="5">
    <source>
        <dbReference type="ARBA" id="ARBA00023150"/>
    </source>
</evidence>
<comment type="pathway">
    <text evidence="1">Cofactor biosynthesis; molybdopterin biosynthesis.</text>
</comment>
<keyword evidence="5" id="KW-0501">Molybdenum cofactor biosynthesis</keyword>
<dbReference type="EMBL" id="QFFI01000021">
    <property type="protein sequence ID" value="PWG62210.1"/>
    <property type="molecule type" value="Genomic_DNA"/>
</dbReference>
<comment type="catalytic activity">
    <reaction evidence="11">
        <text>2 [molybdopterin-synthase sulfur-carrier protein]-C-terminal-Gly-aminoethanethioate + cyclic pyranopterin phosphate + H2O = molybdopterin + 2 [molybdopterin-synthase sulfur-carrier protein]-C-terminal Gly-Gly + 2 H(+)</text>
        <dbReference type="Rhea" id="RHEA:26333"/>
        <dbReference type="Rhea" id="RHEA-COMP:12202"/>
        <dbReference type="Rhea" id="RHEA-COMP:19907"/>
        <dbReference type="ChEBI" id="CHEBI:15377"/>
        <dbReference type="ChEBI" id="CHEBI:15378"/>
        <dbReference type="ChEBI" id="CHEBI:58698"/>
        <dbReference type="ChEBI" id="CHEBI:59648"/>
        <dbReference type="ChEBI" id="CHEBI:90778"/>
        <dbReference type="ChEBI" id="CHEBI:232372"/>
        <dbReference type="EC" id="2.8.1.12"/>
    </reaction>
</comment>
<evidence type="ECO:0000256" key="8">
    <source>
        <dbReference type="ARBA" id="ARBA00030407"/>
    </source>
</evidence>
<keyword evidence="13" id="KW-1185">Reference proteome</keyword>
<dbReference type="CDD" id="cd00756">
    <property type="entry name" value="MoaE"/>
    <property type="match status" value="1"/>
</dbReference>
<evidence type="ECO:0000256" key="6">
    <source>
        <dbReference type="ARBA" id="ARBA00026066"/>
    </source>
</evidence>
<name>A0A2U2MZA9_9GAMM</name>
<dbReference type="UniPathway" id="UPA00344"/>
<comment type="similarity">
    <text evidence="2">Belongs to the MoaE family.</text>
</comment>
<evidence type="ECO:0000256" key="7">
    <source>
        <dbReference type="ARBA" id="ARBA00029745"/>
    </source>
</evidence>
<sequence>MSEHVGAAPIDLDALLEAGDSPDAGALVVFGGTVRRHHDGKSVTAIEYSAYEPLAERALAEVEAETMERFDILSCLIRHRVGKLEVGELSVVVVVRAAHRAEAFEAGRYAIDTLKKTAPVWKREAYADGTEVYLQGEPLPGAGA</sequence>
<dbReference type="Proteomes" id="UP000245474">
    <property type="component" value="Unassembled WGS sequence"/>
</dbReference>
<dbReference type="OrthoDB" id="9803224at2"/>
<dbReference type="SUPFAM" id="SSF54690">
    <property type="entry name" value="Molybdopterin synthase subunit MoaE"/>
    <property type="match status" value="1"/>
</dbReference>
<dbReference type="Pfam" id="PF02391">
    <property type="entry name" value="MoaE"/>
    <property type="match status" value="1"/>
</dbReference>